<evidence type="ECO:0000313" key="2">
    <source>
        <dbReference type="EMBL" id="KRY17262.1"/>
    </source>
</evidence>
<name>A0A0V0ZYJ9_9BILA</name>
<gene>
    <name evidence="2" type="ORF">T12_1244</name>
</gene>
<evidence type="ECO:0000256" key="1">
    <source>
        <dbReference type="SAM" id="MobiDB-lite"/>
    </source>
</evidence>
<accession>A0A0V0ZYJ9</accession>
<keyword evidence="3" id="KW-1185">Reference proteome</keyword>
<dbReference type="Proteomes" id="UP000054783">
    <property type="component" value="Unassembled WGS sequence"/>
</dbReference>
<organism evidence="2 3">
    <name type="scientific">Trichinella patagoniensis</name>
    <dbReference type="NCBI Taxonomy" id="990121"/>
    <lineage>
        <taxon>Eukaryota</taxon>
        <taxon>Metazoa</taxon>
        <taxon>Ecdysozoa</taxon>
        <taxon>Nematoda</taxon>
        <taxon>Enoplea</taxon>
        <taxon>Dorylaimia</taxon>
        <taxon>Trichinellida</taxon>
        <taxon>Trichinellidae</taxon>
        <taxon>Trichinella</taxon>
    </lineage>
</organism>
<evidence type="ECO:0000313" key="3">
    <source>
        <dbReference type="Proteomes" id="UP000054783"/>
    </source>
</evidence>
<protein>
    <submittedName>
        <fullName evidence="2">Uncharacterized protein</fullName>
    </submittedName>
</protein>
<feature type="compositionally biased region" description="Basic residues" evidence="1">
    <location>
        <begin position="42"/>
        <end position="52"/>
    </location>
</feature>
<dbReference type="EMBL" id="JYDQ01000064">
    <property type="protein sequence ID" value="KRY17262.1"/>
    <property type="molecule type" value="Genomic_DNA"/>
</dbReference>
<sequence>MKLMFKCSSFPDGSYPRPEDRLDAFWKIRFGPVGQSFEKKRSEARRKEKKQKTPPPPAFETGHTVRSGRSTRPPLRPTTPPA</sequence>
<feature type="region of interest" description="Disordered" evidence="1">
    <location>
        <begin position="36"/>
        <end position="82"/>
    </location>
</feature>
<reference evidence="2 3" key="1">
    <citation type="submission" date="2015-01" db="EMBL/GenBank/DDBJ databases">
        <title>Evolution of Trichinella species and genotypes.</title>
        <authorList>
            <person name="Korhonen P.K."/>
            <person name="Edoardo P."/>
            <person name="Giuseppe L.R."/>
            <person name="Gasser R.B."/>
        </authorList>
    </citation>
    <scope>NUCLEOTIDE SEQUENCE [LARGE SCALE GENOMIC DNA]</scope>
    <source>
        <strain evidence="2">ISS2496</strain>
    </source>
</reference>
<dbReference type="AlphaFoldDB" id="A0A0V0ZYJ9"/>
<comment type="caution">
    <text evidence="2">The sequence shown here is derived from an EMBL/GenBank/DDBJ whole genome shotgun (WGS) entry which is preliminary data.</text>
</comment>
<proteinExistence type="predicted"/>